<gene>
    <name evidence="2" type="ORF">V5J35_004919</name>
</gene>
<feature type="coiled-coil region" evidence="1">
    <location>
        <begin position="315"/>
        <end position="359"/>
    </location>
</feature>
<comment type="caution">
    <text evidence="2">The sequence shown here is derived from an EMBL/GenBank/DDBJ whole genome shotgun (WGS) entry which is preliminary data.</text>
</comment>
<protein>
    <submittedName>
        <fullName evidence="2">ElaB/YqjD/DUF883 family membrane-anchored ribosome-binding protein</fullName>
    </submittedName>
</protein>
<proteinExistence type="predicted"/>
<reference evidence="2 3" key="1">
    <citation type="submission" date="2024-06" db="EMBL/GenBank/DDBJ databases">
        <title>Genomic Encyclopedia of Type Strains, Phase V (KMG-V): Genome sequencing to study the core and pangenomes of soil and plant-associated prokaryotes.</title>
        <authorList>
            <person name="Whitman W."/>
        </authorList>
    </citation>
    <scope>NUCLEOTIDE SEQUENCE [LARGE SCALE GENOMIC DNA]</scope>
    <source>
        <strain evidence="2 3">NE40</strain>
    </source>
</reference>
<dbReference type="EMBL" id="JBEWTB010000003">
    <property type="protein sequence ID" value="MET4759600.1"/>
    <property type="molecule type" value="Genomic_DNA"/>
</dbReference>
<evidence type="ECO:0000313" key="2">
    <source>
        <dbReference type="EMBL" id="MET4759600.1"/>
    </source>
</evidence>
<accession>A0ABV2SPA5</accession>
<evidence type="ECO:0000313" key="3">
    <source>
        <dbReference type="Proteomes" id="UP001549366"/>
    </source>
</evidence>
<name>A0ABV2SPA5_9GAMM</name>
<dbReference type="Proteomes" id="UP001549366">
    <property type="component" value="Unassembled WGS sequence"/>
</dbReference>
<keyword evidence="3" id="KW-1185">Reference proteome</keyword>
<sequence>MAEIELPGQASGKNPFEGLDFKKVNKHFTELRKLANAERREAQRTLSPGTIRNAIRSGKLPANLEVVIGQKETGEPFTVDDLKAFSKTRQRLERQYNKHVGVTMPQLVAASLPVDIERANEEIKSARVYRVHGDTLTFVVTASQKYDADWHQVRVQLMWWNQAMTGMRTPLSAVKKACQGAVKFDCSCGRHQYWYRYIANVGGFSLRPFEKDFPKIRNPQGVGCCCKHVLKTFKALMSPTVQAVLSNEMKRQAEQVGFGSDSRTKYLTKKDLKKLDRARPGQINQEKAKATLKQMEQVQKRFLAQLGKDSKKEFRKLTNEKRASLKKRAKELDQRDKAIRKKEREVARREKALQKEADAMARKAKSAVQKHKAQKAVRSKQPSKTAAIKSDLKNQLEFARMYNMPASTVYAKVADINNMSVAAVKKLAQEL</sequence>
<organism evidence="2 3">
    <name type="scientific">Endozoicomonas lisbonensis</name>
    <dbReference type="NCBI Taxonomy" id="3120522"/>
    <lineage>
        <taxon>Bacteria</taxon>
        <taxon>Pseudomonadati</taxon>
        <taxon>Pseudomonadota</taxon>
        <taxon>Gammaproteobacteria</taxon>
        <taxon>Oceanospirillales</taxon>
        <taxon>Endozoicomonadaceae</taxon>
        <taxon>Endozoicomonas</taxon>
    </lineage>
</organism>
<keyword evidence="1" id="KW-0175">Coiled coil</keyword>
<evidence type="ECO:0000256" key="1">
    <source>
        <dbReference type="SAM" id="Coils"/>
    </source>
</evidence>
<dbReference type="RefSeq" id="WP_354011426.1">
    <property type="nucleotide sequence ID" value="NZ_JBEWTA010000002.1"/>
</dbReference>